<dbReference type="Proteomes" id="UP001258994">
    <property type="component" value="Chromosome"/>
</dbReference>
<gene>
    <name evidence="2" type="ORF">RGQ13_12790</name>
</gene>
<proteinExistence type="predicted"/>
<keyword evidence="3" id="KW-1185">Reference proteome</keyword>
<organism evidence="2 3">
    <name type="scientific">Thalassotalea psychrophila</name>
    <dbReference type="NCBI Taxonomy" id="3065647"/>
    <lineage>
        <taxon>Bacteria</taxon>
        <taxon>Pseudomonadati</taxon>
        <taxon>Pseudomonadota</taxon>
        <taxon>Gammaproteobacteria</taxon>
        <taxon>Alteromonadales</taxon>
        <taxon>Colwelliaceae</taxon>
        <taxon>Thalassotalea</taxon>
    </lineage>
</organism>
<feature type="transmembrane region" description="Helical" evidence="1">
    <location>
        <begin position="112"/>
        <end position="132"/>
    </location>
</feature>
<keyword evidence="1" id="KW-1133">Transmembrane helix</keyword>
<evidence type="ECO:0000313" key="3">
    <source>
        <dbReference type="Proteomes" id="UP001258994"/>
    </source>
</evidence>
<name>A0ABY9TRF1_9GAMM</name>
<feature type="transmembrane region" description="Helical" evidence="1">
    <location>
        <begin position="58"/>
        <end position="81"/>
    </location>
</feature>
<protein>
    <submittedName>
        <fullName evidence="2">Uncharacterized protein</fullName>
    </submittedName>
</protein>
<dbReference type="EMBL" id="CP134145">
    <property type="protein sequence ID" value="WNC71001.1"/>
    <property type="molecule type" value="Genomic_DNA"/>
</dbReference>
<evidence type="ECO:0000256" key="1">
    <source>
        <dbReference type="SAM" id="Phobius"/>
    </source>
</evidence>
<feature type="transmembrane region" description="Helical" evidence="1">
    <location>
        <begin position="12"/>
        <end position="38"/>
    </location>
</feature>
<keyword evidence="1" id="KW-0472">Membrane</keyword>
<dbReference type="RefSeq" id="WP_348390136.1">
    <property type="nucleotide sequence ID" value="NZ_CP134145.1"/>
</dbReference>
<accession>A0ABY9TRF1</accession>
<keyword evidence="1" id="KW-0812">Transmembrane</keyword>
<sequence length="140" mass="15550">MNILQKIQNNNFTNPISSIIFALFSIWVAIQLAGFLGSIEMPFNTSGLSILGVAIQDIIVLGTPYFLLFSALTIIGFKYLIKPTKLSVILFLLIVTLPCLLLMKVSYNSSNYYLFVNDSLPIIGVILGLYILKTKTLKNL</sequence>
<reference evidence="3" key="1">
    <citation type="submission" date="2023-09" db="EMBL/GenBank/DDBJ databases">
        <authorList>
            <person name="Li S."/>
            <person name="Li X."/>
            <person name="Zhang C."/>
            <person name="Zhao Z."/>
        </authorList>
    </citation>
    <scope>NUCLEOTIDE SEQUENCE [LARGE SCALE GENOMIC DNA]</scope>
    <source>
        <strain evidence="3">SQ149</strain>
    </source>
</reference>
<evidence type="ECO:0000313" key="2">
    <source>
        <dbReference type="EMBL" id="WNC71001.1"/>
    </source>
</evidence>
<feature type="transmembrane region" description="Helical" evidence="1">
    <location>
        <begin position="88"/>
        <end position="106"/>
    </location>
</feature>